<dbReference type="AlphaFoldDB" id="A0A9W9EKI8"/>
<dbReference type="Gene3D" id="3.30.160.60">
    <property type="entry name" value="Classic Zinc Finger"/>
    <property type="match status" value="1"/>
</dbReference>
<feature type="domain" description="C2H2-type" evidence="9">
    <location>
        <begin position="47"/>
        <end position="75"/>
    </location>
</feature>
<evidence type="ECO:0000256" key="6">
    <source>
        <dbReference type="ARBA" id="ARBA00023242"/>
    </source>
</evidence>
<dbReference type="GO" id="GO:0000978">
    <property type="term" value="F:RNA polymerase II cis-regulatory region sequence-specific DNA binding"/>
    <property type="evidence" value="ECO:0007669"/>
    <property type="project" value="InterPro"/>
</dbReference>
<evidence type="ECO:0000256" key="1">
    <source>
        <dbReference type="ARBA" id="ARBA00004123"/>
    </source>
</evidence>
<dbReference type="GO" id="GO:0006351">
    <property type="term" value="P:DNA-templated transcription"/>
    <property type="evidence" value="ECO:0007669"/>
    <property type="project" value="InterPro"/>
</dbReference>
<evidence type="ECO:0000256" key="4">
    <source>
        <dbReference type="ARBA" id="ARBA00022771"/>
    </source>
</evidence>
<dbReference type="InterPro" id="IPR036236">
    <property type="entry name" value="Znf_C2H2_sf"/>
</dbReference>
<gene>
    <name evidence="10" type="ORF">N7456_012909</name>
</gene>
<dbReference type="GO" id="GO:0008270">
    <property type="term" value="F:zinc ion binding"/>
    <property type="evidence" value="ECO:0007669"/>
    <property type="project" value="UniProtKB-KW"/>
</dbReference>
<keyword evidence="5" id="KW-0862">Zinc</keyword>
<organism evidence="10 11">
    <name type="scientific">Penicillium angulare</name>
    <dbReference type="NCBI Taxonomy" id="116970"/>
    <lineage>
        <taxon>Eukaryota</taxon>
        <taxon>Fungi</taxon>
        <taxon>Dikarya</taxon>
        <taxon>Ascomycota</taxon>
        <taxon>Pezizomycotina</taxon>
        <taxon>Eurotiomycetes</taxon>
        <taxon>Eurotiomycetidae</taxon>
        <taxon>Eurotiales</taxon>
        <taxon>Aspergillaceae</taxon>
        <taxon>Penicillium</taxon>
    </lineage>
</organism>
<dbReference type="InterPro" id="IPR013087">
    <property type="entry name" value="Znf_C2H2_type"/>
</dbReference>
<evidence type="ECO:0000256" key="5">
    <source>
        <dbReference type="ARBA" id="ARBA00022833"/>
    </source>
</evidence>
<dbReference type="EMBL" id="JAPQKH010000008">
    <property type="protein sequence ID" value="KAJ5083482.1"/>
    <property type="molecule type" value="Genomic_DNA"/>
</dbReference>
<dbReference type="InterPro" id="IPR051059">
    <property type="entry name" value="VerF-like"/>
</dbReference>
<keyword evidence="4 7" id="KW-0863">Zinc-finger</keyword>
<dbReference type="OrthoDB" id="8117402at2759"/>
<dbReference type="GO" id="GO:0000785">
    <property type="term" value="C:chromatin"/>
    <property type="evidence" value="ECO:0007669"/>
    <property type="project" value="TreeGrafter"/>
</dbReference>
<dbReference type="CDD" id="cd12148">
    <property type="entry name" value="fungal_TF_MHR"/>
    <property type="match status" value="1"/>
</dbReference>
<feature type="region of interest" description="Disordered" evidence="8">
    <location>
        <begin position="58"/>
        <end position="112"/>
    </location>
</feature>
<evidence type="ECO:0000256" key="7">
    <source>
        <dbReference type="PROSITE-ProRule" id="PRU00042"/>
    </source>
</evidence>
<dbReference type="PANTHER" id="PTHR40626">
    <property type="entry name" value="MIP31509P"/>
    <property type="match status" value="1"/>
</dbReference>
<evidence type="ECO:0000256" key="2">
    <source>
        <dbReference type="ARBA" id="ARBA00022723"/>
    </source>
</evidence>
<protein>
    <recommendedName>
        <fullName evidence="9">C2H2-type domain-containing protein</fullName>
    </recommendedName>
</protein>
<dbReference type="PROSITE" id="PS50157">
    <property type="entry name" value="ZINC_FINGER_C2H2_2"/>
    <property type="match status" value="2"/>
</dbReference>
<dbReference type="InterPro" id="IPR007219">
    <property type="entry name" value="XnlR_reg_dom"/>
</dbReference>
<keyword evidence="3" id="KW-0677">Repeat</keyword>
<reference evidence="10" key="2">
    <citation type="journal article" date="2023" name="IMA Fungus">
        <title>Comparative genomic study of the Penicillium genus elucidates a diverse pangenome and 15 lateral gene transfer events.</title>
        <authorList>
            <person name="Petersen C."/>
            <person name="Sorensen T."/>
            <person name="Nielsen M.R."/>
            <person name="Sondergaard T.E."/>
            <person name="Sorensen J.L."/>
            <person name="Fitzpatrick D.A."/>
            <person name="Frisvad J.C."/>
            <person name="Nielsen K.L."/>
        </authorList>
    </citation>
    <scope>NUCLEOTIDE SEQUENCE</scope>
    <source>
        <strain evidence="10">IBT 30069</strain>
    </source>
</reference>
<keyword evidence="6" id="KW-0539">Nucleus</keyword>
<dbReference type="Proteomes" id="UP001149165">
    <property type="component" value="Unassembled WGS sequence"/>
</dbReference>
<evidence type="ECO:0000256" key="8">
    <source>
        <dbReference type="SAM" id="MobiDB-lite"/>
    </source>
</evidence>
<evidence type="ECO:0000256" key="3">
    <source>
        <dbReference type="ARBA" id="ARBA00022737"/>
    </source>
</evidence>
<evidence type="ECO:0000313" key="11">
    <source>
        <dbReference type="Proteomes" id="UP001149165"/>
    </source>
</evidence>
<evidence type="ECO:0000259" key="9">
    <source>
        <dbReference type="PROSITE" id="PS50157"/>
    </source>
</evidence>
<dbReference type="PROSITE" id="PS00028">
    <property type="entry name" value="ZINC_FINGER_C2H2_1"/>
    <property type="match status" value="2"/>
</dbReference>
<evidence type="ECO:0000313" key="10">
    <source>
        <dbReference type="EMBL" id="KAJ5083482.1"/>
    </source>
</evidence>
<comment type="subcellular location">
    <subcellularLocation>
        <location evidence="1">Nucleus</location>
    </subcellularLocation>
</comment>
<keyword evidence="2" id="KW-0479">Metal-binding</keyword>
<dbReference type="PANTHER" id="PTHR40626:SF11">
    <property type="entry name" value="ZINC FINGER PROTEIN YPR022C"/>
    <property type="match status" value="1"/>
</dbReference>
<keyword evidence="11" id="KW-1185">Reference proteome</keyword>
<accession>A0A9W9EKI8</accession>
<dbReference type="SUPFAM" id="SSF57667">
    <property type="entry name" value="beta-beta-alpha zinc fingers"/>
    <property type="match status" value="1"/>
</dbReference>
<sequence length="652" mass="73311">MADFPSPERRPSNHPFQCMICQSRFTRHENLKRHATLHTRSQAEAAISCDYCPSTFSRPDLRNRHMKRKHPEYDPSPTRKTVRRKSSTPRGYISRHSSSDKDSSSSPESTGGVMQIQIASGESGQLEDGMYRKALENMSFPGTPDFGINMLPEMTAEQSNPQHPAFSYQNLFNTDRSNLNIAHVIPNRLFEADLQTPQEDWAPSGLQITHGCQLFFSHVTHFLPFLHLPTFQPFKISQCLLFAVLCLGYQYGEDPDRDNEQGSGVRLSQLFFRQSRSLLSSSEGSNDERVTDRIHIVQSYLILQLSAMMYFCGDESSTGLEMHSRMISLARLFGLMQPLGMKSSTTQNLDSLWREFVRAESHKRTLFAIHQIDALWYQFLSIPRSISHLEIKHDLPCPEDQWSAPSSADWAHRRLLSGNSGPSVQYSDAVRRFLSPGGEIDSIPPFDPYGAINIAQFLISSAREISGWSTMTGMLSIERFGALRSSLVTLGPFIRAPSPASTSEHTALCEATWEIAMLELHMWSPSHTGGIVAASMDAVLNHSTYLAPFCELLSEPNTAKAVQPHVTWFLRYLNTNSVPELEAPWLTLYAYKAFLIAWQLVCGGAPDAMAVVGVQSGDKSGALRWAKVVFQRRARWQLGRLILSCLENLDDE</sequence>
<comment type="caution">
    <text evidence="10">The sequence shown here is derived from an EMBL/GenBank/DDBJ whole genome shotgun (WGS) entry which is preliminary data.</text>
</comment>
<name>A0A9W9EKI8_9EURO</name>
<dbReference type="SMART" id="SM00355">
    <property type="entry name" value="ZnF_C2H2"/>
    <property type="match status" value="2"/>
</dbReference>
<dbReference type="GO" id="GO:0000981">
    <property type="term" value="F:DNA-binding transcription factor activity, RNA polymerase II-specific"/>
    <property type="evidence" value="ECO:0007669"/>
    <property type="project" value="InterPro"/>
</dbReference>
<dbReference type="Pfam" id="PF04082">
    <property type="entry name" value="Fungal_trans"/>
    <property type="match status" value="1"/>
</dbReference>
<feature type="domain" description="C2H2-type" evidence="9">
    <location>
        <begin position="16"/>
        <end position="43"/>
    </location>
</feature>
<proteinExistence type="predicted"/>
<dbReference type="GO" id="GO:0005634">
    <property type="term" value="C:nucleus"/>
    <property type="evidence" value="ECO:0007669"/>
    <property type="project" value="UniProtKB-SubCell"/>
</dbReference>
<reference evidence="10" key="1">
    <citation type="submission" date="2022-11" db="EMBL/GenBank/DDBJ databases">
        <authorList>
            <person name="Petersen C."/>
        </authorList>
    </citation>
    <scope>NUCLEOTIDE SEQUENCE</scope>
    <source>
        <strain evidence="10">IBT 30069</strain>
    </source>
</reference>